<evidence type="ECO:0000313" key="2">
    <source>
        <dbReference type="Proteomes" id="UP000314294"/>
    </source>
</evidence>
<sequence>MRRPDRTRGCSASCGLNQMPLRPTRGEMEEGFVLPAAARGEVIKLLRRLSVLGFLATVHIKQDDDSQYVCSKLGKSPSPLREVELHLRGVRRAEHDDGNAVKGEPDILVGEDAVGGF</sequence>
<keyword evidence="2" id="KW-1185">Reference proteome</keyword>
<evidence type="ECO:0000313" key="1">
    <source>
        <dbReference type="EMBL" id="TNN44290.1"/>
    </source>
</evidence>
<proteinExistence type="predicted"/>
<accession>A0A4Z2FTU3</accession>
<protein>
    <submittedName>
        <fullName evidence="1">Uncharacterized protein</fullName>
    </submittedName>
</protein>
<reference evidence="1 2" key="1">
    <citation type="submission" date="2019-03" db="EMBL/GenBank/DDBJ databases">
        <title>First draft genome of Liparis tanakae, snailfish: a comprehensive survey of snailfish specific genes.</title>
        <authorList>
            <person name="Kim W."/>
            <person name="Song I."/>
            <person name="Jeong J.-H."/>
            <person name="Kim D."/>
            <person name="Kim S."/>
            <person name="Ryu S."/>
            <person name="Song J.Y."/>
            <person name="Lee S.K."/>
        </authorList>
    </citation>
    <scope>NUCLEOTIDE SEQUENCE [LARGE SCALE GENOMIC DNA]</scope>
    <source>
        <tissue evidence="1">Muscle</tissue>
    </source>
</reference>
<name>A0A4Z2FTU3_9TELE</name>
<comment type="caution">
    <text evidence="1">The sequence shown here is derived from an EMBL/GenBank/DDBJ whole genome shotgun (WGS) entry which is preliminary data.</text>
</comment>
<organism evidence="1 2">
    <name type="scientific">Liparis tanakae</name>
    <name type="common">Tanaka's snailfish</name>
    <dbReference type="NCBI Taxonomy" id="230148"/>
    <lineage>
        <taxon>Eukaryota</taxon>
        <taxon>Metazoa</taxon>
        <taxon>Chordata</taxon>
        <taxon>Craniata</taxon>
        <taxon>Vertebrata</taxon>
        <taxon>Euteleostomi</taxon>
        <taxon>Actinopterygii</taxon>
        <taxon>Neopterygii</taxon>
        <taxon>Teleostei</taxon>
        <taxon>Neoteleostei</taxon>
        <taxon>Acanthomorphata</taxon>
        <taxon>Eupercaria</taxon>
        <taxon>Perciformes</taxon>
        <taxon>Cottioidei</taxon>
        <taxon>Cottales</taxon>
        <taxon>Liparidae</taxon>
        <taxon>Liparis</taxon>
    </lineage>
</organism>
<gene>
    <name evidence="1" type="ORF">EYF80_045525</name>
</gene>
<dbReference type="AlphaFoldDB" id="A0A4Z2FTU3"/>
<dbReference type="Proteomes" id="UP000314294">
    <property type="component" value="Unassembled WGS sequence"/>
</dbReference>
<dbReference type="EMBL" id="SRLO01000914">
    <property type="protein sequence ID" value="TNN44290.1"/>
    <property type="molecule type" value="Genomic_DNA"/>
</dbReference>